<evidence type="ECO:0000313" key="2">
    <source>
        <dbReference type="EMBL" id="KAJ6635306.1"/>
    </source>
</evidence>
<comment type="caution">
    <text evidence="2">The sequence shown here is derived from an EMBL/GenBank/DDBJ whole genome shotgun (WGS) entry which is preliminary data.</text>
</comment>
<sequence>TFDNDIDERASSSSDSSFLESWVKIESDILYPGSTSHSDNDSGGVDDVDIAECLMFLDKQLVGKDLLGDLDIDPRYGNGSDMSDVSILSFCLSPCESSCDSPLGSACEKSCENLYKNTCSENSYENACENSCQNTCQNSCENSRENSFETDPQAPNETLGTDTNDNQLFILLLSFSAIMYTLTIAFFFSEVQGQLKEQVSHLKNDISRLRMQVSQMDELLRNFNDHHNHPYEAHAESGKTNDVNDAMANNPQCILDSDLHSIICRTFNAKKEWSDEKVVEDFGKLDLKWTKVYESKLNGNWYPEMMKNRAELRNKYRPKRKVNWYITRANGREKIRGKYEKRKKSKKF</sequence>
<keyword evidence="1" id="KW-0812">Transmembrane</keyword>
<feature type="transmembrane region" description="Helical" evidence="1">
    <location>
        <begin position="168"/>
        <end position="188"/>
    </location>
</feature>
<dbReference type="EMBL" id="WJQU01000004">
    <property type="protein sequence ID" value="KAJ6635306.1"/>
    <property type="molecule type" value="Genomic_DNA"/>
</dbReference>
<reference evidence="2" key="1">
    <citation type="submission" date="2022-07" db="EMBL/GenBank/DDBJ databases">
        <authorList>
            <person name="Trinca V."/>
            <person name="Uliana J.V.C."/>
            <person name="Torres T.T."/>
            <person name="Ward R.J."/>
            <person name="Monesi N."/>
        </authorList>
    </citation>
    <scope>NUCLEOTIDE SEQUENCE</scope>
    <source>
        <strain evidence="2">HSMRA1968</strain>
        <tissue evidence="2">Whole embryos</tissue>
    </source>
</reference>
<keyword evidence="3" id="KW-1185">Reference proteome</keyword>
<keyword evidence="1" id="KW-1133">Transmembrane helix</keyword>
<evidence type="ECO:0000256" key="1">
    <source>
        <dbReference type="SAM" id="Phobius"/>
    </source>
</evidence>
<evidence type="ECO:0000313" key="3">
    <source>
        <dbReference type="Proteomes" id="UP001151699"/>
    </source>
</evidence>
<feature type="non-terminal residue" evidence="2">
    <location>
        <position position="348"/>
    </location>
</feature>
<proteinExistence type="predicted"/>
<organism evidence="2 3">
    <name type="scientific">Pseudolycoriella hygida</name>
    <dbReference type="NCBI Taxonomy" id="35572"/>
    <lineage>
        <taxon>Eukaryota</taxon>
        <taxon>Metazoa</taxon>
        <taxon>Ecdysozoa</taxon>
        <taxon>Arthropoda</taxon>
        <taxon>Hexapoda</taxon>
        <taxon>Insecta</taxon>
        <taxon>Pterygota</taxon>
        <taxon>Neoptera</taxon>
        <taxon>Endopterygota</taxon>
        <taxon>Diptera</taxon>
        <taxon>Nematocera</taxon>
        <taxon>Sciaroidea</taxon>
        <taxon>Sciaridae</taxon>
        <taxon>Pseudolycoriella</taxon>
    </lineage>
</organism>
<name>A0A9Q0RWR7_9DIPT</name>
<protein>
    <submittedName>
        <fullName evidence="2">Uncharacterized protein</fullName>
    </submittedName>
</protein>
<accession>A0A9Q0RWR7</accession>
<dbReference type="Proteomes" id="UP001151699">
    <property type="component" value="Chromosome C"/>
</dbReference>
<gene>
    <name evidence="2" type="ORF">Bhyg_13891</name>
</gene>
<dbReference type="AlphaFoldDB" id="A0A9Q0RWR7"/>
<keyword evidence="1" id="KW-0472">Membrane</keyword>
<feature type="non-terminal residue" evidence="2">
    <location>
        <position position="1"/>
    </location>
</feature>